<accession>A0AA44TF67</accession>
<evidence type="ECO:0000256" key="2">
    <source>
        <dbReference type="ARBA" id="ARBA00006739"/>
    </source>
</evidence>
<reference evidence="7 8" key="1">
    <citation type="submission" date="2017-09" db="EMBL/GenBank/DDBJ databases">
        <title>Large-scale bioinformatics analysis of Bacillus genomes uncovers conserved roles of natural products in bacterial physiology.</title>
        <authorList>
            <consortium name="Agbiome Team Llc"/>
            <person name="Bleich R.M."/>
            <person name="Grubbs K.J."/>
            <person name="Santa Maria K.C."/>
            <person name="Allen S.E."/>
            <person name="Farag S."/>
            <person name="Shank E.A."/>
            <person name="Bowers A."/>
        </authorList>
    </citation>
    <scope>NUCLEOTIDE SEQUENCE [LARGE SCALE GENOMIC DNA]</scope>
    <source>
        <strain evidence="7 8">AFS067272</strain>
    </source>
</reference>
<dbReference type="Pfam" id="PF00535">
    <property type="entry name" value="Glycos_transf_2"/>
    <property type="match status" value="1"/>
</dbReference>
<feature type="domain" description="Glycosyltransferase 2-like" evidence="6">
    <location>
        <begin position="5"/>
        <end position="153"/>
    </location>
</feature>
<evidence type="ECO:0000256" key="5">
    <source>
        <dbReference type="SAM" id="Phobius"/>
    </source>
</evidence>
<evidence type="ECO:0000256" key="4">
    <source>
        <dbReference type="ARBA" id="ARBA00022679"/>
    </source>
</evidence>
<dbReference type="RefSeq" id="WP_098523003.1">
    <property type="nucleotide sequence ID" value="NZ_NUPQ01000062.1"/>
</dbReference>
<dbReference type="PANTHER" id="PTHR43179">
    <property type="entry name" value="RHAMNOSYLTRANSFERASE WBBL"/>
    <property type="match status" value="1"/>
</dbReference>
<comment type="pathway">
    <text evidence="1">Cell wall biogenesis; cell wall polysaccharide biosynthesis.</text>
</comment>
<feature type="transmembrane region" description="Helical" evidence="5">
    <location>
        <begin position="254"/>
        <end position="273"/>
    </location>
</feature>
<dbReference type="SUPFAM" id="SSF53448">
    <property type="entry name" value="Nucleotide-diphospho-sugar transferases"/>
    <property type="match status" value="1"/>
</dbReference>
<keyword evidence="5" id="KW-0812">Transmembrane</keyword>
<dbReference type="InterPro" id="IPR001173">
    <property type="entry name" value="Glyco_trans_2-like"/>
</dbReference>
<dbReference type="CDD" id="cd04186">
    <property type="entry name" value="GT_2_like_c"/>
    <property type="match status" value="1"/>
</dbReference>
<keyword evidence="4" id="KW-0808">Transferase</keyword>
<name>A0AA44TF67_BACCE</name>
<organism evidence="7 8">
    <name type="scientific">Bacillus cereus</name>
    <dbReference type="NCBI Taxonomy" id="1396"/>
    <lineage>
        <taxon>Bacteria</taxon>
        <taxon>Bacillati</taxon>
        <taxon>Bacillota</taxon>
        <taxon>Bacilli</taxon>
        <taxon>Bacillales</taxon>
        <taxon>Bacillaceae</taxon>
        <taxon>Bacillus</taxon>
        <taxon>Bacillus cereus group</taxon>
    </lineage>
</organism>
<keyword evidence="5" id="KW-0472">Membrane</keyword>
<dbReference type="AlphaFoldDB" id="A0AA44TF67"/>
<evidence type="ECO:0000256" key="1">
    <source>
        <dbReference type="ARBA" id="ARBA00004776"/>
    </source>
</evidence>
<dbReference type="Gene3D" id="3.90.550.10">
    <property type="entry name" value="Spore Coat Polysaccharide Biosynthesis Protein SpsA, Chain A"/>
    <property type="match status" value="1"/>
</dbReference>
<comment type="caution">
    <text evidence="7">The sequence shown here is derived from an EMBL/GenBank/DDBJ whole genome shotgun (WGS) entry which is preliminary data.</text>
</comment>
<keyword evidence="3" id="KW-0328">Glycosyltransferase</keyword>
<keyword evidence="5" id="KW-1133">Transmembrane helix</keyword>
<dbReference type="PANTHER" id="PTHR43179:SF12">
    <property type="entry name" value="GALACTOFURANOSYLTRANSFERASE GLFT2"/>
    <property type="match status" value="1"/>
</dbReference>
<protein>
    <recommendedName>
        <fullName evidence="6">Glycosyltransferase 2-like domain-containing protein</fullName>
    </recommendedName>
</protein>
<dbReference type="Proteomes" id="UP000226357">
    <property type="component" value="Unassembled WGS sequence"/>
</dbReference>
<evidence type="ECO:0000259" key="6">
    <source>
        <dbReference type="Pfam" id="PF00535"/>
    </source>
</evidence>
<dbReference type="GO" id="GO:0016757">
    <property type="term" value="F:glycosyltransferase activity"/>
    <property type="evidence" value="ECO:0007669"/>
    <property type="project" value="UniProtKB-KW"/>
</dbReference>
<evidence type="ECO:0000313" key="8">
    <source>
        <dbReference type="Proteomes" id="UP000226357"/>
    </source>
</evidence>
<proteinExistence type="inferred from homology"/>
<evidence type="ECO:0000256" key="3">
    <source>
        <dbReference type="ARBA" id="ARBA00022676"/>
    </source>
</evidence>
<comment type="similarity">
    <text evidence="2">Belongs to the glycosyltransferase 2 family.</text>
</comment>
<evidence type="ECO:0000313" key="7">
    <source>
        <dbReference type="EMBL" id="PFS02794.1"/>
    </source>
</evidence>
<sequence>MIDVSIVIVTYNSEKDIYPCLSSIILSNTKATYEVIIVDNDSKDNTCKIVNDFIKGNEHSNIQLLKSENKGFNAGNNVGIKSAQGEYVLLLNPDTEVFPDTLDSLYNNAKNITHLGSLGCVMKSKSGEEIFSAGYFPSVKSSIRKMFKKNKVVVNHKLKIQPVDFPAGSTFLFKKSLINEIGLMDEKYFLYYDETDFAYQMAKAGYKNYILTSTAVIHKFGQSTKDVSSFSIEKNIESYFYFLRKNYNSLYRKIIMAFELSSWFIYFLIAFLLKHKSYKYFRLNLEIFRREMMSHSRNEKSIS</sequence>
<dbReference type="InterPro" id="IPR029044">
    <property type="entry name" value="Nucleotide-diphossugar_trans"/>
</dbReference>
<dbReference type="EMBL" id="NVBO01000064">
    <property type="protein sequence ID" value="PFS02794.1"/>
    <property type="molecule type" value="Genomic_DNA"/>
</dbReference>
<gene>
    <name evidence="7" type="ORF">COK38_08635</name>
</gene>